<name>A0A2P8IFT8_SACCR</name>
<protein>
    <submittedName>
        <fullName evidence="1">Uncharacterized protein</fullName>
    </submittedName>
</protein>
<proteinExistence type="predicted"/>
<keyword evidence="2" id="KW-1185">Reference proteome</keyword>
<reference evidence="1 2" key="1">
    <citation type="submission" date="2018-03" db="EMBL/GenBank/DDBJ databases">
        <title>Genomic Encyclopedia of Type Strains, Phase III (KMG-III): the genomes of soil and plant-associated and newly described type strains.</title>
        <authorList>
            <person name="Whitman W."/>
        </authorList>
    </citation>
    <scope>NUCLEOTIDE SEQUENCE [LARGE SCALE GENOMIC DNA]</scope>
    <source>
        <strain evidence="1 2">CGMCC 4.7097</strain>
    </source>
</reference>
<evidence type="ECO:0000313" key="2">
    <source>
        <dbReference type="Proteomes" id="UP000241118"/>
    </source>
</evidence>
<gene>
    <name evidence="1" type="ORF">B0I31_102300</name>
</gene>
<evidence type="ECO:0000313" key="1">
    <source>
        <dbReference type="EMBL" id="PSL57322.1"/>
    </source>
</evidence>
<organism evidence="1 2">
    <name type="scientific">Saccharothrix carnea</name>
    <dbReference type="NCBI Taxonomy" id="1280637"/>
    <lineage>
        <taxon>Bacteria</taxon>
        <taxon>Bacillati</taxon>
        <taxon>Actinomycetota</taxon>
        <taxon>Actinomycetes</taxon>
        <taxon>Pseudonocardiales</taxon>
        <taxon>Pseudonocardiaceae</taxon>
        <taxon>Saccharothrix</taxon>
    </lineage>
</organism>
<accession>A0A2P8IFT8</accession>
<dbReference type="EMBL" id="PYAX01000002">
    <property type="protein sequence ID" value="PSL57322.1"/>
    <property type="molecule type" value="Genomic_DNA"/>
</dbReference>
<dbReference type="Proteomes" id="UP000241118">
    <property type="component" value="Unassembled WGS sequence"/>
</dbReference>
<sequence>MLTHRRPYGRSQRLGSQRVGDLAAATVLADIGDLVDDGASLLSATHGLCAGLMQGFGFPEPLQVTSAGELRRDYWSRYSVGDPDEFAVRNRLTFEP</sequence>
<dbReference type="AlphaFoldDB" id="A0A2P8IFT8"/>
<comment type="caution">
    <text evidence="1">The sequence shown here is derived from an EMBL/GenBank/DDBJ whole genome shotgun (WGS) entry which is preliminary data.</text>
</comment>